<evidence type="ECO:0000313" key="1">
    <source>
        <dbReference type="EMBL" id="KAK4127057.1"/>
    </source>
</evidence>
<dbReference type="EMBL" id="MU853224">
    <property type="protein sequence ID" value="KAK4127057.1"/>
    <property type="molecule type" value="Genomic_DNA"/>
</dbReference>
<dbReference type="AlphaFoldDB" id="A0AAN6Z6P2"/>
<comment type="caution">
    <text evidence="1">The sequence shown here is derived from an EMBL/GenBank/DDBJ whole genome shotgun (WGS) entry which is preliminary data.</text>
</comment>
<dbReference type="RefSeq" id="XP_062650828.1">
    <property type="nucleotide sequence ID" value="XM_062791022.1"/>
</dbReference>
<keyword evidence="2" id="KW-1185">Reference proteome</keyword>
<evidence type="ECO:0000313" key="2">
    <source>
        <dbReference type="Proteomes" id="UP001302602"/>
    </source>
</evidence>
<reference evidence="1" key="2">
    <citation type="submission" date="2023-05" db="EMBL/GenBank/DDBJ databases">
        <authorList>
            <consortium name="Lawrence Berkeley National Laboratory"/>
            <person name="Steindorff A."/>
            <person name="Hensen N."/>
            <person name="Bonometti L."/>
            <person name="Westerberg I."/>
            <person name="Brannstrom I.O."/>
            <person name="Guillou S."/>
            <person name="Cros-Aarteil S."/>
            <person name="Calhoun S."/>
            <person name="Haridas S."/>
            <person name="Kuo A."/>
            <person name="Mondo S."/>
            <person name="Pangilinan J."/>
            <person name="Riley R."/>
            <person name="Labutti K."/>
            <person name="Andreopoulos B."/>
            <person name="Lipzen A."/>
            <person name="Chen C."/>
            <person name="Yanf M."/>
            <person name="Daum C."/>
            <person name="Ng V."/>
            <person name="Clum A."/>
            <person name="Ohm R."/>
            <person name="Martin F."/>
            <person name="Silar P."/>
            <person name="Natvig D."/>
            <person name="Lalanne C."/>
            <person name="Gautier V."/>
            <person name="Ament-Velasquez S.L."/>
            <person name="Kruys A."/>
            <person name="Hutchinson M.I."/>
            <person name="Powell A.J."/>
            <person name="Barry K."/>
            <person name="Miller A.N."/>
            <person name="Grigoriev I.V."/>
            <person name="Debuchy R."/>
            <person name="Gladieux P."/>
            <person name="Thoren M.H."/>
            <person name="Johannesson H."/>
        </authorList>
    </citation>
    <scope>NUCLEOTIDE SEQUENCE</scope>
    <source>
        <strain evidence="1">CBS 731.68</strain>
    </source>
</reference>
<reference evidence="1" key="1">
    <citation type="journal article" date="2023" name="Mol. Phylogenet. Evol.">
        <title>Genome-scale phylogeny and comparative genomics of the fungal order Sordariales.</title>
        <authorList>
            <person name="Hensen N."/>
            <person name="Bonometti L."/>
            <person name="Westerberg I."/>
            <person name="Brannstrom I.O."/>
            <person name="Guillou S."/>
            <person name="Cros-Aarteil S."/>
            <person name="Calhoun S."/>
            <person name="Haridas S."/>
            <person name="Kuo A."/>
            <person name="Mondo S."/>
            <person name="Pangilinan J."/>
            <person name="Riley R."/>
            <person name="LaButti K."/>
            <person name="Andreopoulos B."/>
            <person name="Lipzen A."/>
            <person name="Chen C."/>
            <person name="Yan M."/>
            <person name="Daum C."/>
            <person name="Ng V."/>
            <person name="Clum A."/>
            <person name="Steindorff A."/>
            <person name="Ohm R.A."/>
            <person name="Martin F."/>
            <person name="Silar P."/>
            <person name="Natvig D.O."/>
            <person name="Lalanne C."/>
            <person name="Gautier V."/>
            <person name="Ament-Velasquez S.L."/>
            <person name="Kruys A."/>
            <person name="Hutchinson M.I."/>
            <person name="Powell A.J."/>
            <person name="Barry K."/>
            <person name="Miller A.N."/>
            <person name="Grigoriev I.V."/>
            <person name="Debuchy R."/>
            <person name="Gladieux P."/>
            <person name="Hiltunen Thoren M."/>
            <person name="Johannesson H."/>
        </authorList>
    </citation>
    <scope>NUCLEOTIDE SEQUENCE</scope>
    <source>
        <strain evidence="1">CBS 731.68</strain>
    </source>
</reference>
<name>A0AAN6Z6P2_9PEZI</name>
<dbReference type="GeneID" id="87827791"/>
<gene>
    <name evidence="1" type="ORF">N657DRAFT_630954</name>
</gene>
<sequence length="173" mass="19987">MQASAPRILLSVVTQLEHGQSVAWIDFSYSAENLRCSETVGNGSQHFSKLGLQKYTHLTYLGDGQKRLWRVSRETVSNDFILVLSTSLEHHMYHRRVRDTTTYCNLFRYTGSLDNMKQPQAQSNRCTSSTKHAGHWINEVSMEEQYPNRQSWSSPEVAVEHLWTICHDEPFPI</sequence>
<proteinExistence type="predicted"/>
<protein>
    <submittedName>
        <fullName evidence="1">Uncharacterized protein</fullName>
    </submittedName>
</protein>
<organism evidence="1 2">
    <name type="scientific">Parathielavia appendiculata</name>
    <dbReference type="NCBI Taxonomy" id="2587402"/>
    <lineage>
        <taxon>Eukaryota</taxon>
        <taxon>Fungi</taxon>
        <taxon>Dikarya</taxon>
        <taxon>Ascomycota</taxon>
        <taxon>Pezizomycotina</taxon>
        <taxon>Sordariomycetes</taxon>
        <taxon>Sordariomycetidae</taxon>
        <taxon>Sordariales</taxon>
        <taxon>Chaetomiaceae</taxon>
        <taxon>Parathielavia</taxon>
    </lineage>
</organism>
<accession>A0AAN6Z6P2</accession>
<dbReference type="Proteomes" id="UP001302602">
    <property type="component" value="Unassembled WGS sequence"/>
</dbReference>